<organism evidence="1 2">
    <name type="scientific">Anaerococcus tetradius ATCC 35098</name>
    <dbReference type="NCBI Taxonomy" id="525255"/>
    <lineage>
        <taxon>Bacteria</taxon>
        <taxon>Bacillati</taxon>
        <taxon>Bacillota</taxon>
        <taxon>Tissierellia</taxon>
        <taxon>Tissierellales</taxon>
        <taxon>Peptoniphilaceae</taxon>
        <taxon>Anaerococcus</taxon>
    </lineage>
</organism>
<name>C2CHL3_9FIRM</name>
<protein>
    <submittedName>
        <fullName evidence="1">Uncharacterized protein</fullName>
    </submittedName>
</protein>
<evidence type="ECO:0000313" key="1">
    <source>
        <dbReference type="EMBL" id="EEI82968.1"/>
    </source>
</evidence>
<dbReference type="AlphaFoldDB" id="C2CHL3"/>
<proteinExistence type="predicted"/>
<dbReference type="HOGENOM" id="CLU_2068202_0_0_9"/>
<gene>
    <name evidence="1" type="ORF">HMPREF0077_0973</name>
</gene>
<dbReference type="Proteomes" id="UP000003744">
    <property type="component" value="Unassembled WGS sequence"/>
</dbReference>
<sequence length="126" mass="14297">MGGSMERLSLTNADLFEDLILASDSHMNTVMVKVAKGDFASGEVNIRINFSYEVEEVNIPKAGDDFEIRRYKRPIIKYAIKSSLKQSFSNDASVPTDNYMVDIDDNALRLKRIDEDQLSMFGDDYD</sequence>
<reference evidence="1 2" key="1">
    <citation type="submission" date="2009-01" db="EMBL/GenBank/DDBJ databases">
        <authorList>
            <person name="Qin X."/>
            <person name="Bachman B."/>
            <person name="Battles P."/>
            <person name="Bell A."/>
            <person name="Bess C."/>
            <person name="Bickham C."/>
            <person name="Chaboub L."/>
            <person name="Chen D."/>
            <person name="Coyle M."/>
            <person name="Deiros D.R."/>
            <person name="Dinh H."/>
            <person name="Forbes L."/>
            <person name="Fowler G."/>
            <person name="Francisco L."/>
            <person name="Fu Q."/>
            <person name="Gubbala S."/>
            <person name="Hale W."/>
            <person name="Han Y."/>
            <person name="Hemphill L."/>
            <person name="Highlander S.K."/>
            <person name="Hirani K."/>
            <person name="Hogues M."/>
            <person name="Jackson L."/>
            <person name="Jakkamsetti A."/>
            <person name="Javaid M."/>
            <person name="Jiang H."/>
            <person name="Korchina V."/>
            <person name="Kovar C."/>
            <person name="Lara F."/>
            <person name="Lee S."/>
            <person name="Mata R."/>
            <person name="Mathew T."/>
            <person name="Moen C."/>
            <person name="Morales K."/>
            <person name="Munidasa M."/>
            <person name="Nazareth L."/>
            <person name="Ngo R."/>
            <person name="Nguyen L."/>
            <person name="Okwuonu G."/>
            <person name="Ongeri F."/>
            <person name="Patil S."/>
            <person name="Petrosino J."/>
            <person name="Pham C."/>
            <person name="Pham P."/>
            <person name="Pu L.-L."/>
            <person name="Puazo M."/>
            <person name="Raj R."/>
            <person name="Reid J."/>
            <person name="Rouhana J."/>
            <person name="Saada N."/>
            <person name="Shang Y."/>
            <person name="Simmons D."/>
            <person name="Thornton R."/>
            <person name="Warren J."/>
            <person name="Weissenberger G."/>
            <person name="Zhang J."/>
            <person name="Zhang L."/>
            <person name="Zhou C."/>
            <person name="Zhu D."/>
            <person name="Muzny D."/>
            <person name="Worley K."/>
            <person name="Gibbs R."/>
        </authorList>
    </citation>
    <scope>NUCLEOTIDE SEQUENCE [LARGE SCALE GENOMIC DNA]</scope>
    <source>
        <strain evidence="1 2">ATCC 35098</strain>
    </source>
</reference>
<comment type="caution">
    <text evidence="1">The sequence shown here is derived from an EMBL/GenBank/DDBJ whole genome shotgun (WGS) entry which is preliminary data.</text>
</comment>
<dbReference type="eggNOG" id="ENOG5030AM5">
    <property type="taxonomic scope" value="Bacteria"/>
</dbReference>
<evidence type="ECO:0000313" key="2">
    <source>
        <dbReference type="Proteomes" id="UP000003744"/>
    </source>
</evidence>
<dbReference type="EMBL" id="ACGC01000049">
    <property type="protein sequence ID" value="EEI82968.1"/>
    <property type="molecule type" value="Genomic_DNA"/>
</dbReference>
<accession>C2CHL3</accession>